<reference evidence="3" key="1">
    <citation type="submission" date="2022-11" db="EMBL/GenBank/DDBJ databases">
        <authorList>
            <person name="Hyden B.L."/>
            <person name="Feng K."/>
            <person name="Yates T."/>
            <person name="Jawdy S."/>
            <person name="Smart L.B."/>
            <person name="Muchero W."/>
        </authorList>
    </citation>
    <scope>NUCLEOTIDE SEQUENCE</scope>
    <source>
        <tissue evidence="3">Shoot tip</tissue>
    </source>
</reference>
<organism evidence="3 4">
    <name type="scientific">Salix koriyanagi</name>
    <dbReference type="NCBI Taxonomy" id="2511006"/>
    <lineage>
        <taxon>Eukaryota</taxon>
        <taxon>Viridiplantae</taxon>
        <taxon>Streptophyta</taxon>
        <taxon>Embryophyta</taxon>
        <taxon>Tracheophyta</taxon>
        <taxon>Spermatophyta</taxon>
        <taxon>Magnoliopsida</taxon>
        <taxon>eudicotyledons</taxon>
        <taxon>Gunneridae</taxon>
        <taxon>Pentapetalae</taxon>
        <taxon>rosids</taxon>
        <taxon>fabids</taxon>
        <taxon>Malpighiales</taxon>
        <taxon>Salicaceae</taxon>
        <taxon>Saliceae</taxon>
        <taxon>Salix</taxon>
    </lineage>
</organism>
<dbReference type="EMBL" id="JAPFFM010000019">
    <property type="protein sequence ID" value="KAJ6687736.1"/>
    <property type="molecule type" value="Genomic_DNA"/>
</dbReference>
<dbReference type="InterPro" id="IPR001715">
    <property type="entry name" value="CH_dom"/>
</dbReference>
<evidence type="ECO:0000259" key="2">
    <source>
        <dbReference type="PROSITE" id="PS50021"/>
    </source>
</evidence>
<protein>
    <submittedName>
        <fullName evidence="3">KINESIN-4-LIKE ISOFORM X1</fullName>
    </submittedName>
</protein>
<feature type="region of interest" description="Disordered" evidence="1">
    <location>
        <begin position="1"/>
        <end position="21"/>
    </location>
</feature>
<comment type="caution">
    <text evidence="3">The sequence shown here is derived from an EMBL/GenBank/DDBJ whole genome shotgun (WGS) entry which is preliminary data.</text>
</comment>
<dbReference type="PROSITE" id="PS50021">
    <property type="entry name" value="CH"/>
    <property type="match status" value="1"/>
</dbReference>
<dbReference type="AlphaFoldDB" id="A0A9Q0PGD9"/>
<proteinExistence type="predicted"/>
<evidence type="ECO:0000313" key="4">
    <source>
        <dbReference type="Proteomes" id="UP001151752"/>
    </source>
</evidence>
<dbReference type="Proteomes" id="UP001151752">
    <property type="component" value="Chromosome 15W"/>
</dbReference>
<evidence type="ECO:0000256" key="1">
    <source>
        <dbReference type="SAM" id="MobiDB-lite"/>
    </source>
</evidence>
<evidence type="ECO:0000313" key="3">
    <source>
        <dbReference type="EMBL" id="KAJ6687736.1"/>
    </source>
</evidence>
<feature type="domain" description="Calponin-homology (CH)" evidence="2">
    <location>
        <begin position="39"/>
        <end position="140"/>
    </location>
</feature>
<keyword evidence="4" id="KW-1185">Reference proteome</keyword>
<dbReference type="InterPro" id="IPR036872">
    <property type="entry name" value="CH_dom_sf"/>
</dbReference>
<dbReference type="SMART" id="SM00033">
    <property type="entry name" value="CH"/>
    <property type="match status" value="1"/>
</dbReference>
<name>A0A9Q0PGD9_9ROSI</name>
<dbReference type="Gene3D" id="1.10.418.10">
    <property type="entry name" value="Calponin-like domain"/>
    <property type="match status" value="1"/>
</dbReference>
<dbReference type="SUPFAM" id="SSF47576">
    <property type="entry name" value="Calponin-homology domain, CH-domain"/>
    <property type="match status" value="1"/>
</dbReference>
<sequence length="224" mass="24539">MSSASDHLMVQNGRANSSKVPVGSGVLESTVIRNNDIEANQRAVTVEWMNGIVPNLNFPVRASPEELRACLIDGTVLLQLLNKLRPGYACKAGSSSSENVKKFLASMDELGILKFDLSDLEKGSMKNVMDCLSTLRAQFAYMGVASPIGGNKYVLSPKEPSAASMHHVVHNLDNAPTQSLLSVVNGILDESIERKNDKIPHRVACLLRKVVQEIERRIQLMRNT</sequence>
<gene>
    <name evidence="3" type="ORF">OIU74_016433</name>
</gene>
<dbReference type="Pfam" id="PF00307">
    <property type="entry name" value="CH"/>
    <property type="match status" value="1"/>
</dbReference>
<accession>A0A9Q0PGD9</accession>
<reference evidence="3" key="2">
    <citation type="journal article" date="2023" name="Int. J. Mol. Sci.">
        <title>De Novo Assembly and Annotation of 11 Diverse Shrub Willow (Salix) Genomes Reveals Novel Gene Organization in Sex-Linked Regions.</title>
        <authorList>
            <person name="Hyden B."/>
            <person name="Feng K."/>
            <person name="Yates T.B."/>
            <person name="Jawdy S."/>
            <person name="Cereghino C."/>
            <person name="Smart L.B."/>
            <person name="Muchero W."/>
        </authorList>
    </citation>
    <scope>NUCLEOTIDE SEQUENCE</scope>
    <source>
        <tissue evidence="3">Shoot tip</tissue>
    </source>
</reference>